<dbReference type="InterPro" id="IPR001611">
    <property type="entry name" value="Leu-rich_rpt"/>
</dbReference>
<organism evidence="12 13">
    <name type="scientific">Coffea arabica</name>
    <name type="common">Arabian coffee</name>
    <dbReference type="NCBI Taxonomy" id="13443"/>
    <lineage>
        <taxon>Eukaryota</taxon>
        <taxon>Viridiplantae</taxon>
        <taxon>Streptophyta</taxon>
        <taxon>Embryophyta</taxon>
        <taxon>Tracheophyta</taxon>
        <taxon>Spermatophyta</taxon>
        <taxon>Magnoliopsida</taxon>
        <taxon>eudicotyledons</taxon>
        <taxon>Gunneridae</taxon>
        <taxon>Pentapetalae</taxon>
        <taxon>asterids</taxon>
        <taxon>lamiids</taxon>
        <taxon>Gentianales</taxon>
        <taxon>Rubiaceae</taxon>
        <taxon>Ixoroideae</taxon>
        <taxon>Gardenieae complex</taxon>
        <taxon>Bertiereae - Coffeeae clade</taxon>
        <taxon>Coffeeae</taxon>
        <taxon>Coffea</taxon>
    </lineage>
</organism>
<reference evidence="13" key="2">
    <citation type="submission" date="2025-08" db="UniProtKB">
        <authorList>
            <consortium name="RefSeq"/>
        </authorList>
    </citation>
    <scope>IDENTIFICATION</scope>
    <source>
        <tissue evidence="13">Leaves</tissue>
    </source>
</reference>
<keyword evidence="3" id="KW-1003">Cell membrane</keyword>
<dbReference type="RefSeq" id="XP_071927603.1">
    <property type="nucleotide sequence ID" value="XM_072071502.1"/>
</dbReference>
<evidence type="ECO:0000256" key="6">
    <source>
        <dbReference type="ARBA" id="ARBA00022737"/>
    </source>
</evidence>
<evidence type="ECO:0000256" key="10">
    <source>
        <dbReference type="ARBA" id="ARBA00023180"/>
    </source>
</evidence>
<keyword evidence="12" id="KW-1185">Reference proteome</keyword>
<dbReference type="PANTHER" id="PTHR27004">
    <property type="entry name" value="RECEPTOR-LIKE PROTEIN 12 ISOFORM X1"/>
    <property type="match status" value="1"/>
</dbReference>
<evidence type="ECO:0000256" key="8">
    <source>
        <dbReference type="ARBA" id="ARBA00023136"/>
    </source>
</evidence>
<dbReference type="Pfam" id="PF13855">
    <property type="entry name" value="LRR_8"/>
    <property type="match status" value="1"/>
</dbReference>
<evidence type="ECO:0000256" key="9">
    <source>
        <dbReference type="ARBA" id="ARBA00023170"/>
    </source>
</evidence>
<name>A0ABM4W734_COFAR</name>
<dbReference type="PRINTS" id="PR00019">
    <property type="entry name" value="LEURICHRPT"/>
</dbReference>
<sequence>MSFNSLQGQMPSSICNSTSLFILDLSYNNLVTPIPQCLGNFSQKRYVLDLGNNGLFGTIPTTFSQGNSLNILMLNNNQLQGPLPRSLAHCEELELLHLGNNKIDDRFHNLLRIIDASCNELTGVLPTELFKSLEAMRSLRDHRGEYIFSHNNLSGHIPRPLGNLNKLECLDLSWNQLEGTIPVELLNLTFLEFLNLSENHLIGLIPRGRHFDTFGNDSYRGNLALCGSPLTKDCGNTGAPPPASPFGSEQQYDPEFFDGFAWRAVVLGYGCGLVLGLAMGSLMFLTEKPRWFIQIVEVIQTAKKIEERNMSTYELENSNAIYKIGGQNILFPAAVV</sequence>
<gene>
    <name evidence="13" type="primary">LOC113741542</name>
</gene>
<proteinExistence type="inferred from homology"/>
<keyword evidence="4" id="KW-0433">Leucine-rich repeat</keyword>
<dbReference type="InterPro" id="IPR032675">
    <property type="entry name" value="LRR_dom_sf"/>
</dbReference>
<keyword evidence="6" id="KW-0677">Repeat</keyword>
<reference evidence="12" key="1">
    <citation type="journal article" date="2025" name="Foods">
        <title>Unveiling the Microbial Signatures of Arabica Coffee Cherries: Insights into Ripeness Specific Diversity, Functional Traits, and Implications for Quality and Safety.</title>
        <authorList>
            <consortium name="RefSeq"/>
            <person name="Tenea G.N."/>
            <person name="Cifuentes V."/>
            <person name="Reyes P."/>
            <person name="Cevallos-Vallejos M."/>
        </authorList>
    </citation>
    <scope>NUCLEOTIDE SEQUENCE [LARGE SCALE GENOMIC DNA]</scope>
</reference>
<comment type="subcellular location">
    <subcellularLocation>
        <location evidence="1">Cell membrane</location>
        <topology evidence="1">Single-pass type I membrane protein</topology>
    </subcellularLocation>
</comment>
<evidence type="ECO:0000256" key="3">
    <source>
        <dbReference type="ARBA" id="ARBA00022475"/>
    </source>
</evidence>
<evidence type="ECO:0000256" key="11">
    <source>
        <dbReference type="SAM" id="Phobius"/>
    </source>
</evidence>
<protein>
    <submittedName>
        <fullName evidence="13">Receptor-like protein 33</fullName>
    </submittedName>
</protein>
<dbReference type="Pfam" id="PF00560">
    <property type="entry name" value="LRR_1"/>
    <property type="match status" value="3"/>
</dbReference>
<dbReference type="Gene3D" id="3.80.10.10">
    <property type="entry name" value="Ribonuclease Inhibitor"/>
    <property type="match status" value="1"/>
</dbReference>
<dbReference type="Proteomes" id="UP001652660">
    <property type="component" value="Chromosome 1e"/>
</dbReference>
<dbReference type="PANTHER" id="PTHR27004:SF203">
    <property type="entry name" value="LEUCINE-RICH REPEAT-CONTAINING N-TERMINAL PLANT-TYPE DOMAIN-CONTAINING PROTEIN"/>
    <property type="match status" value="1"/>
</dbReference>
<evidence type="ECO:0000256" key="1">
    <source>
        <dbReference type="ARBA" id="ARBA00004251"/>
    </source>
</evidence>
<evidence type="ECO:0000256" key="2">
    <source>
        <dbReference type="ARBA" id="ARBA00009592"/>
    </source>
</evidence>
<evidence type="ECO:0000313" key="12">
    <source>
        <dbReference type="Proteomes" id="UP001652660"/>
    </source>
</evidence>
<evidence type="ECO:0000313" key="13">
    <source>
        <dbReference type="RefSeq" id="XP_071927603.1"/>
    </source>
</evidence>
<evidence type="ECO:0000256" key="5">
    <source>
        <dbReference type="ARBA" id="ARBA00022692"/>
    </source>
</evidence>
<dbReference type="GeneID" id="113741542"/>
<dbReference type="SUPFAM" id="SSF52058">
    <property type="entry name" value="L domain-like"/>
    <property type="match status" value="1"/>
</dbReference>
<accession>A0ABM4W734</accession>
<keyword evidence="7 11" id="KW-1133">Transmembrane helix</keyword>
<keyword evidence="5 11" id="KW-0812">Transmembrane</keyword>
<evidence type="ECO:0000256" key="4">
    <source>
        <dbReference type="ARBA" id="ARBA00022614"/>
    </source>
</evidence>
<keyword evidence="10" id="KW-0325">Glycoprotein</keyword>
<evidence type="ECO:0000256" key="7">
    <source>
        <dbReference type="ARBA" id="ARBA00022989"/>
    </source>
</evidence>
<feature type="transmembrane region" description="Helical" evidence="11">
    <location>
        <begin position="260"/>
        <end position="285"/>
    </location>
</feature>
<comment type="similarity">
    <text evidence="2">Belongs to the RLP family.</text>
</comment>
<keyword evidence="9" id="KW-0675">Receptor</keyword>
<keyword evidence="8 11" id="KW-0472">Membrane</keyword>